<dbReference type="RefSeq" id="WP_197115810.1">
    <property type="nucleotide sequence ID" value="NZ_JACBXQ010000005.1"/>
</dbReference>
<sequence>MEVCIRKVSLGDEGQLAYIQIESWKAAFGDILDQATLDQYTEFKRIEDMYRQLLEEHTGNGYILELDHQAHCMAWWNQARDSDKLGMAEIICLHSLPNNWGKGYGSLMMSKVLQEIREAGYDQVILWVFAENDRARKFYHHHGFRETGESKRSWDCQELCYLRPL</sequence>
<keyword evidence="1" id="KW-0808">Transferase</keyword>
<evidence type="ECO:0000256" key="1">
    <source>
        <dbReference type="ARBA" id="ARBA00022679"/>
    </source>
</evidence>
<evidence type="ECO:0000313" key="5">
    <source>
        <dbReference type="Proteomes" id="UP000721415"/>
    </source>
</evidence>
<dbReference type="PANTHER" id="PTHR43420:SF43">
    <property type="entry name" value="SPERMINE_SPERMIDINE ACETYLTRANSFERASE"/>
    <property type="match status" value="1"/>
</dbReference>
<organism evidence="4 5">
    <name type="scientific">Facklamia lactis</name>
    <dbReference type="NCBI Taxonomy" id="2749967"/>
    <lineage>
        <taxon>Bacteria</taxon>
        <taxon>Bacillati</taxon>
        <taxon>Bacillota</taxon>
        <taxon>Bacilli</taxon>
        <taxon>Lactobacillales</taxon>
        <taxon>Aerococcaceae</taxon>
        <taxon>Facklamia</taxon>
    </lineage>
</organism>
<feature type="domain" description="N-acetyltransferase" evidence="3">
    <location>
        <begin position="3"/>
        <end position="165"/>
    </location>
</feature>
<accession>A0ABS0LSA5</accession>
<dbReference type="CDD" id="cd04301">
    <property type="entry name" value="NAT_SF"/>
    <property type="match status" value="1"/>
</dbReference>
<dbReference type="InterPro" id="IPR000182">
    <property type="entry name" value="GNAT_dom"/>
</dbReference>
<reference evidence="4 5" key="1">
    <citation type="submission" date="2020-07" db="EMBL/GenBank/DDBJ databases">
        <title>Facklamia lactis sp. nov., isolated from raw milk.</title>
        <authorList>
            <person name="Doll E.V."/>
            <person name="Huptas C."/>
            <person name="Staib L."/>
            <person name="Wenning M."/>
            <person name="Scherer S."/>
        </authorList>
    </citation>
    <scope>NUCLEOTIDE SEQUENCE [LARGE SCALE GENOMIC DNA]</scope>
    <source>
        <strain evidence="4 5">DSM 111018</strain>
    </source>
</reference>
<dbReference type="InterPro" id="IPR016181">
    <property type="entry name" value="Acyl_CoA_acyltransferase"/>
</dbReference>
<evidence type="ECO:0000259" key="3">
    <source>
        <dbReference type="PROSITE" id="PS51186"/>
    </source>
</evidence>
<name>A0ABS0LSA5_9LACT</name>
<dbReference type="Proteomes" id="UP000721415">
    <property type="component" value="Unassembled WGS sequence"/>
</dbReference>
<comment type="caution">
    <text evidence="4">The sequence shown here is derived from an EMBL/GenBank/DDBJ whole genome shotgun (WGS) entry which is preliminary data.</text>
</comment>
<dbReference type="PANTHER" id="PTHR43420">
    <property type="entry name" value="ACETYLTRANSFERASE"/>
    <property type="match status" value="1"/>
</dbReference>
<dbReference type="Gene3D" id="3.40.630.30">
    <property type="match status" value="1"/>
</dbReference>
<evidence type="ECO:0000256" key="2">
    <source>
        <dbReference type="ARBA" id="ARBA00023315"/>
    </source>
</evidence>
<dbReference type="Pfam" id="PF00583">
    <property type="entry name" value="Acetyltransf_1"/>
    <property type="match status" value="1"/>
</dbReference>
<dbReference type="PROSITE" id="PS51186">
    <property type="entry name" value="GNAT"/>
    <property type="match status" value="1"/>
</dbReference>
<proteinExistence type="predicted"/>
<dbReference type="InterPro" id="IPR050680">
    <property type="entry name" value="YpeA/RimI_acetyltransf"/>
</dbReference>
<gene>
    <name evidence="4" type="ORF">HZY91_08315</name>
</gene>
<keyword evidence="5" id="KW-1185">Reference proteome</keyword>
<dbReference type="SUPFAM" id="SSF55729">
    <property type="entry name" value="Acyl-CoA N-acyltransferases (Nat)"/>
    <property type="match status" value="1"/>
</dbReference>
<evidence type="ECO:0000313" key="4">
    <source>
        <dbReference type="EMBL" id="MBG9986889.1"/>
    </source>
</evidence>
<keyword evidence="2" id="KW-0012">Acyltransferase</keyword>
<protein>
    <submittedName>
        <fullName evidence="4">GNAT family N-acetyltransferase</fullName>
    </submittedName>
</protein>
<dbReference type="EMBL" id="JACBXQ010000005">
    <property type="protein sequence ID" value="MBG9986889.1"/>
    <property type="molecule type" value="Genomic_DNA"/>
</dbReference>